<comment type="caution">
    <text evidence="8">The sequence shown here is derived from an EMBL/GenBank/DDBJ whole genome shotgun (WGS) entry which is preliminary data.</text>
</comment>
<evidence type="ECO:0000313" key="8">
    <source>
        <dbReference type="EMBL" id="KAB7738632.1"/>
    </source>
</evidence>
<organism evidence="8 9">
    <name type="scientific">Parvibaculum sedimenti</name>
    <dbReference type="NCBI Taxonomy" id="2608632"/>
    <lineage>
        <taxon>Bacteria</taxon>
        <taxon>Pseudomonadati</taxon>
        <taxon>Pseudomonadota</taxon>
        <taxon>Alphaproteobacteria</taxon>
        <taxon>Hyphomicrobiales</taxon>
        <taxon>Parvibaculaceae</taxon>
        <taxon>Parvibaculum</taxon>
    </lineage>
</organism>
<dbReference type="InterPro" id="IPR006143">
    <property type="entry name" value="RND_pump_MFP"/>
</dbReference>
<dbReference type="NCBIfam" id="TIGR01730">
    <property type="entry name" value="RND_mfp"/>
    <property type="match status" value="1"/>
</dbReference>
<evidence type="ECO:0000256" key="4">
    <source>
        <dbReference type="ARBA" id="ARBA00023136"/>
    </source>
</evidence>
<dbReference type="PANTHER" id="PTHR30367">
    <property type="entry name" value="P-HYDROXYBENZOIC ACID EFFLUX PUMP SUBUNIT AAEA-RELATED"/>
    <property type="match status" value="1"/>
</dbReference>
<feature type="domain" description="p-hydroxybenzoic acid efflux pump subunit AaeA-like beta-barrel" evidence="7">
    <location>
        <begin position="189"/>
        <end position="285"/>
    </location>
</feature>
<evidence type="ECO:0000256" key="1">
    <source>
        <dbReference type="ARBA" id="ARBA00009477"/>
    </source>
</evidence>
<evidence type="ECO:0000256" key="5">
    <source>
        <dbReference type="SAM" id="Phobius"/>
    </source>
</evidence>
<dbReference type="Gene3D" id="2.40.50.100">
    <property type="match status" value="1"/>
</dbReference>
<dbReference type="InterPro" id="IPR058634">
    <property type="entry name" value="AaeA-lik-b-barrel"/>
</dbReference>
<feature type="domain" description="Multidrug resistance protein MdtA-like barrel-sandwich hybrid" evidence="6">
    <location>
        <begin position="46"/>
        <end position="185"/>
    </location>
</feature>
<dbReference type="PANTHER" id="PTHR30367:SF12">
    <property type="entry name" value="P-HYDROXYBENZOIC ACID EFFLUX PUMP SUBUNIT AAEA"/>
    <property type="match status" value="1"/>
</dbReference>
<reference evidence="8 9" key="1">
    <citation type="submission" date="2019-09" db="EMBL/GenBank/DDBJ databases">
        <title>Parvibaculum sedimenti sp. nov., isolated from sediment.</title>
        <authorList>
            <person name="Wang Y."/>
        </authorList>
    </citation>
    <scope>NUCLEOTIDE SEQUENCE [LARGE SCALE GENOMIC DNA]</scope>
    <source>
        <strain evidence="8 9">HXT-9</strain>
    </source>
</reference>
<dbReference type="AlphaFoldDB" id="A0A6N6VG19"/>
<dbReference type="RefSeq" id="WP_152217398.1">
    <property type="nucleotide sequence ID" value="NZ_WESC01000018.1"/>
</dbReference>
<accession>A0A6N6VG19</accession>
<dbReference type="GO" id="GO:0016020">
    <property type="term" value="C:membrane"/>
    <property type="evidence" value="ECO:0007669"/>
    <property type="project" value="InterPro"/>
</dbReference>
<evidence type="ECO:0000259" key="6">
    <source>
        <dbReference type="Pfam" id="PF25917"/>
    </source>
</evidence>
<dbReference type="Pfam" id="PF25917">
    <property type="entry name" value="BSH_RND"/>
    <property type="match status" value="1"/>
</dbReference>
<evidence type="ECO:0000256" key="2">
    <source>
        <dbReference type="ARBA" id="ARBA00022692"/>
    </source>
</evidence>
<proteinExistence type="inferred from homology"/>
<evidence type="ECO:0000256" key="3">
    <source>
        <dbReference type="ARBA" id="ARBA00022989"/>
    </source>
</evidence>
<protein>
    <submittedName>
        <fullName evidence="8">Efflux RND transporter periplasmic adaptor subunit</fullName>
    </submittedName>
</protein>
<name>A0A6N6VG19_9HYPH</name>
<keyword evidence="3 5" id="KW-1133">Transmembrane helix</keyword>
<evidence type="ECO:0000313" key="9">
    <source>
        <dbReference type="Proteomes" id="UP000468901"/>
    </source>
</evidence>
<keyword evidence="4 5" id="KW-0472">Membrane</keyword>
<dbReference type="EMBL" id="WESC01000018">
    <property type="protein sequence ID" value="KAB7738632.1"/>
    <property type="molecule type" value="Genomic_DNA"/>
</dbReference>
<evidence type="ECO:0000259" key="7">
    <source>
        <dbReference type="Pfam" id="PF25963"/>
    </source>
</evidence>
<comment type="similarity">
    <text evidence="1">Belongs to the membrane fusion protein (MFP) (TC 8.A.1) family.</text>
</comment>
<dbReference type="SUPFAM" id="SSF111369">
    <property type="entry name" value="HlyD-like secretion proteins"/>
    <property type="match status" value="1"/>
</dbReference>
<dbReference type="Proteomes" id="UP000468901">
    <property type="component" value="Unassembled WGS sequence"/>
</dbReference>
<dbReference type="InterPro" id="IPR050393">
    <property type="entry name" value="MFP_Efflux_Pump"/>
</dbReference>
<dbReference type="Pfam" id="PF25963">
    <property type="entry name" value="Beta-barrel_AAEA"/>
    <property type="match status" value="1"/>
</dbReference>
<gene>
    <name evidence="8" type="ORF">F2P47_16040</name>
</gene>
<dbReference type="GO" id="GO:0022857">
    <property type="term" value="F:transmembrane transporter activity"/>
    <property type="evidence" value="ECO:0007669"/>
    <property type="project" value="InterPro"/>
</dbReference>
<feature type="transmembrane region" description="Helical" evidence="5">
    <location>
        <begin position="6"/>
        <end position="28"/>
    </location>
</feature>
<sequence>MQSAPLPVRVAITTIVLLFAVFAGYHLWSYYMSEPWTRDGRVSADVVEVAPDVSGLVVQVSVVDNQYVRAGDPLFTIDAERFRLALDEAAANVENRKAQMEQFERDAARKRGLRDDAVSASAREQANTSAAAAAAAYRQAFATLAVAKLDLERTTVRAPVNGFVTNLKLRRGDYGHTGAPLLALVDADTFHINGYFEETKLPRIHDGNPVAIHLMGVGKALTGHVVGIASAIADRELASSDNLLANVNPTFSWVRLAQRIPVRIVIDKVPDGVRLAAGQTATVTVQPKS</sequence>
<dbReference type="InterPro" id="IPR058625">
    <property type="entry name" value="MdtA-like_BSH"/>
</dbReference>
<dbReference type="Gene3D" id="2.40.30.170">
    <property type="match status" value="1"/>
</dbReference>
<keyword evidence="9" id="KW-1185">Reference proteome</keyword>
<keyword evidence="2 5" id="KW-0812">Transmembrane</keyword>